<evidence type="ECO:0000256" key="1">
    <source>
        <dbReference type="SAM" id="MobiDB-lite"/>
    </source>
</evidence>
<comment type="caution">
    <text evidence="2">The sequence shown here is derived from an EMBL/GenBank/DDBJ whole genome shotgun (WGS) entry which is preliminary data.</text>
</comment>
<dbReference type="AlphaFoldDB" id="A0A8T0HI36"/>
<reference evidence="2 3" key="1">
    <citation type="submission" date="2020-06" db="EMBL/GenBank/DDBJ databases">
        <title>WGS assembly of Ceratodon purpureus strain R40.</title>
        <authorList>
            <person name="Carey S.B."/>
            <person name="Jenkins J."/>
            <person name="Shu S."/>
            <person name="Lovell J.T."/>
            <person name="Sreedasyam A."/>
            <person name="Maumus F."/>
            <person name="Tiley G.P."/>
            <person name="Fernandez-Pozo N."/>
            <person name="Barry K."/>
            <person name="Chen C."/>
            <person name="Wang M."/>
            <person name="Lipzen A."/>
            <person name="Daum C."/>
            <person name="Saski C.A."/>
            <person name="Payton A.C."/>
            <person name="Mcbreen J.C."/>
            <person name="Conrad R.E."/>
            <person name="Kollar L.M."/>
            <person name="Olsson S."/>
            <person name="Huttunen S."/>
            <person name="Landis J.B."/>
            <person name="Wickett N.J."/>
            <person name="Johnson M.G."/>
            <person name="Rensing S.A."/>
            <person name="Grimwood J."/>
            <person name="Schmutz J."/>
            <person name="Mcdaniel S.F."/>
        </authorList>
    </citation>
    <scope>NUCLEOTIDE SEQUENCE [LARGE SCALE GENOMIC DNA]</scope>
    <source>
        <strain evidence="2 3">R40</strain>
    </source>
</reference>
<evidence type="ECO:0000313" key="2">
    <source>
        <dbReference type="EMBL" id="KAG0570119.1"/>
    </source>
</evidence>
<feature type="region of interest" description="Disordered" evidence="1">
    <location>
        <begin position="60"/>
        <end position="88"/>
    </location>
</feature>
<sequence>MTINSTTTILKKPDQVKNPATNFSQTSNSQNIQIPDSKLLKIHDTPQPFSANYARKSHYVTSPEPTLATSITHPCPSSNNTPTRITQPLQTRTSIAKRQLNNAEILSQQTQLNNTRTIPELDPN</sequence>
<accession>A0A8T0HI36</accession>
<dbReference type="Proteomes" id="UP000822688">
    <property type="component" value="Chromosome 6"/>
</dbReference>
<name>A0A8T0HI36_CERPU</name>
<protein>
    <submittedName>
        <fullName evidence="2">Uncharacterized protein</fullName>
    </submittedName>
</protein>
<gene>
    <name evidence="2" type="ORF">KC19_6G140000</name>
</gene>
<feature type="region of interest" description="Disordered" evidence="1">
    <location>
        <begin position="1"/>
        <end position="32"/>
    </location>
</feature>
<keyword evidence="3" id="KW-1185">Reference proteome</keyword>
<feature type="compositionally biased region" description="Polar residues" evidence="1">
    <location>
        <begin position="18"/>
        <end position="32"/>
    </location>
</feature>
<proteinExistence type="predicted"/>
<dbReference type="EMBL" id="CM026427">
    <property type="protein sequence ID" value="KAG0570119.1"/>
    <property type="molecule type" value="Genomic_DNA"/>
</dbReference>
<evidence type="ECO:0000313" key="3">
    <source>
        <dbReference type="Proteomes" id="UP000822688"/>
    </source>
</evidence>
<organism evidence="2 3">
    <name type="scientific">Ceratodon purpureus</name>
    <name type="common">Fire moss</name>
    <name type="synonym">Dicranum purpureum</name>
    <dbReference type="NCBI Taxonomy" id="3225"/>
    <lineage>
        <taxon>Eukaryota</taxon>
        <taxon>Viridiplantae</taxon>
        <taxon>Streptophyta</taxon>
        <taxon>Embryophyta</taxon>
        <taxon>Bryophyta</taxon>
        <taxon>Bryophytina</taxon>
        <taxon>Bryopsida</taxon>
        <taxon>Dicranidae</taxon>
        <taxon>Pseudoditrichales</taxon>
        <taxon>Ditrichaceae</taxon>
        <taxon>Ceratodon</taxon>
    </lineage>
</organism>